<dbReference type="Proteomes" id="UP000502331">
    <property type="component" value="Chromosome"/>
</dbReference>
<sequence length="353" mass="37127">MDQKPVTFSTGEPRFATRNGEPWWGAEQAVRDAAVRCEGNPEAMLRVLEGSGEDPPVPAAGQTQRLWELLASVAATDLVAARTLEPHLDAAGILSQAGMPWQAGTSWGVFAAQSPTTALEAVRESGGGWVLNGTKPWCSLAAALTHALVTARTPEGNRLFMVSLRHPGVEPATGGWISRGMAQLPSGSVDFTGVPSQPVQDAGWYLSRPGFAVGGVGVAACWFGGAVGIYRHLQRSAQARTPDQLALAWLGEADRLLAGSAALLEHAARLADAGELDAIAAYRIRGQVAWACNRILQLSGESTGPGPLTADEEHARRAADLGIYLRQHHAARDDAALGQLLADRAGREGGSAW</sequence>
<dbReference type="InterPro" id="IPR006091">
    <property type="entry name" value="Acyl-CoA_Oxase/DH_mid-dom"/>
</dbReference>
<dbReference type="InterPro" id="IPR046373">
    <property type="entry name" value="Acyl-CoA_Oxase/DH_mid-dom_sf"/>
</dbReference>
<keyword evidence="4" id="KW-1185">Reference proteome</keyword>
<dbReference type="AlphaFoldDB" id="A0A6H0SMM2"/>
<dbReference type="InterPro" id="IPR036250">
    <property type="entry name" value="AcylCo_DH-like_C"/>
</dbReference>
<proteinExistence type="predicted"/>
<dbReference type="SUPFAM" id="SSF47203">
    <property type="entry name" value="Acyl-CoA dehydrogenase C-terminal domain-like"/>
    <property type="match status" value="1"/>
</dbReference>
<feature type="domain" description="Acyl-CoA oxidase/dehydrogenase middle" evidence="2">
    <location>
        <begin position="117"/>
        <end position="193"/>
    </location>
</feature>
<dbReference type="InterPro" id="IPR009100">
    <property type="entry name" value="AcylCoA_DH/oxidase_NM_dom_sf"/>
</dbReference>
<protein>
    <submittedName>
        <fullName evidence="3">Acyl-CoA dehydrogenase</fullName>
    </submittedName>
</protein>
<evidence type="ECO:0000313" key="4">
    <source>
        <dbReference type="Proteomes" id="UP000502331"/>
    </source>
</evidence>
<gene>
    <name evidence="3" type="ORF">D3791_15440</name>
</gene>
<evidence type="ECO:0000256" key="1">
    <source>
        <dbReference type="ARBA" id="ARBA00022630"/>
    </source>
</evidence>
<reference evidence="3 4" key="1">
    <citation type="submission" date="2018-09" db="EMBL/GenBank/DDBJ databases">
        <title>Glutamicibacter mishrai S5-52T (LMG 29155T = KCTC 39846T).</title>
        <authorList>
            <person name="Das S.K."/>
        </authorList>
    </citation>
    <scope>NUCLEOTIDE SEQUENCE [LARGE SCALE GENOMIC DNA]</scope>
    <source>
        <strain evidence="3 4">S5-52</strain>
    </source>
</reference>
<name>A0A6H0SMM2_9MICC</name>
<dbReference type="EMBL" id="CP032549">
    <property type="protein sequence ID" value="QIV88376.1"/>
    <property type="molecule type" value="Genomic_DNA"/>
</dbReference>
<organism evidence="3 4">
    <name type="scientific">Glutamicibacter mishrai</name>
    <dbReference type="NCBI Taxonomy" id="1775880"/>
    <lineage>
        <taxon>Bacteria</taxon>
        <taxon>Bacillati</taxon>
        <taxon>Actinomycetota</taxon>
        <taxon>Actinomycetes</taxon>
        <taxon>Micrococcales</taxon>
        <taxon>Micrococcaceae</taxon>
        <taxon>Glutamicibacter</taxon>
    </lineage>
</organism>
<evidence type="ECO:0000259" key="2">
    <source>
        <dbReference type="Pfam" id="PF02770"/>
    </source>
</evidence>
<keyword evidence="1" id="KW-0285">Flavoprotein</keyword>
<dbReference type="RefSeq" id="WP_172512735.1">
    <property type="nucleotide sequence ID" value="NZ_CP032549.1"/>
</dbReference>
<dbReference type="SUPFAM" id="SSF56645">
    <property type="entry name" value="Acyl-CoA dehydrogenase NM domain-like"/>
    <property type="match status" value="1"/>
</dbReference>
<dbReference type="Gene3D" id="2.40.110.10">
    <property type="entry name" value="Butyryl-CoA Dehydrogenase, subunit A, domain 2"/>
    <property type="match status" value="1"/>
</dbReference>
<dbReference type="GO" id="GO:0016627">
    <property type="term" value="F:oxidoreductase activity, acting on the CH-CH group of donors"/>
    <property type="evidence" value="ECO:0007669"/>
    <property type="project" value="InterPro"/>
</dbReference>
<dbReference type="Pfam" id="PF02770">
    <property type="entry name" value="Acyl-CoA_dh_M"/>
    <property type="match status" value="1"/>
</dbReference>
<accession>A0A6H0SMM2</accession>
<evidence type="ECO:0000313" key="3">
    <source>
        <dbReference type="EMBL" id="QIV88376.1"/>
    </source>
</evidence>